<gene>
    <name evidence="1" type="ORF">ACFQZI_00255</name>
</gene>
<organism evidence="1 2">
    <name type="scientific">Mucilaginibacter lutimaris</name>
    <dbReference type="NCBI Taxonomy" id="931629"/>
    <lineage>
        <taxon>Bacteria</taxon>
        <taxon>Pseudomonadati</taxon>
        <taxon>Bacteroidota</taxon>
        <taxon>Sphingobacteriia</taxon>
        <taxon>Sphingobacteriales</taxon>
        <taxon>Sphingobacteriaceae</taxon>
        <taxon>Mucilaginibacter</taxon>
    </lineage>
</organism>
<reference evidence="2" key="1">
    <citation type="journal article" date="2019" name="Int. J. Syst. Evol. Microbiol.">
        <title>The Global Catalogue of Microorganisms (GCM) 10K type strain sequencing project: providing services to taxonomists for standard genome sequencing and annotation.</title>
        <authorList>
            <consortium name="The Broad Institute Genomics Platform"/>
            <consortium name="The Broad Institute Genome Sequencing Center for Infectious Disease"/>
            <person name="Wu L."/>
            <person name="Ma J."/>
        </authorList>
    </citation>
    <scope>NUCLEOTIDE SEQUENCE [LARGE SCALE GENOMIC DNA]</scope>
    <source>
        <strain evidence="2">CCUG 60742</strain>
    </source>
</reference>
<evidence type="ECO:0000313" key="2">
    <source>
        <dbReference type="Proteomes" id="UP001597073"/>
    </source>
</evidence>
<protein>
    <recommendedName>
        <fullName evidence="3">Rhamnan synthesis protein F</fullName>
    </recommendedName>
</protein>
<comment type="caution">
    <text evidence="1">The sequence shown here is derived from an EMBL/GenBank/DDBJ whole genome shotgun (WGS) entry which is preliminary data.</text>
</comment>
<keyword evidence="2" id="KW-1185">Reference proteome</keyword>
<dbReference type="EMBL" id="JBHTIA010000002">
    <property type="protein sequence ID" value="MFD0763262.1"/>
    <property type="molecule type" value="Genomic_DNA"/>
</dbReference>
<accession>A0ABW2Z9K0</accession>
<sequence length="521" mass="60186">MIFLSSQPDDYYFLWQLQLQVFNFRSLGIKRSDIHILLGYDVDKGLSSVFEQFISDNPGVNIHAYPDTRESKSYEPSLRWHIIAKHFRKFPALQQATVFHHDSDILFKSLPDVKLLTSDDTWYVSDCRHYLESSYIKDKIGESGFKRMCSLVGVETHHVIAEDHNAGGAQYVLKALDVAFLEKMEKDSEIMYKFLLEENKKLIGLCTHDGDNRTIQAWCADMWVIWWTALYFEKKFVIHKELEFAWAGSPAEMLEERKILHYTGAGQDPASMIFKKGDFIHYSPIDHDLSSIDRKSASGYLLEIITGYKRSNRSKRVDMLDVTIFLPVNIRSDEDLETVYAITRFLDKHFSTCTILVEYGLKPSIDRQKLPEELNHQYHRNAYLDTYGLVSTINTPYFAIWPVDVIVTIKQIQQTMFNLRTGQHSLIRAYSAAGTQVDLLLKQMFLKILSVDLFEENHDKMRPISNGQTSGPVFGSLKKIQENIKYQKLDWLTANLTDTDIAFVNGPVYRLSSPVHQCILS</sequence>
<proteinExistence type="predicted"/>
<name>A0ABW2Z9K0_9SPHI</name>
<dbReference type="Proteomes" id="UP001597073">
    <property type="component" value="Unassembled WGS sequence"/>
</dbReference>
<dbReference type="RefSeq" id="WP_377137168.1">
    <property type="nucleotide sequence ID" value="NZ_JBHTIA010000002.1"/>
</dbReference>
<evidence type="ECO:0000313" key="1">
    <source>
        <dbReference type="EMBL" id="MFD0763262.1"/>
    </source>
</evidence>
<evidence type="ECO:0008006" key="3">
    <source>
        <dbReference type="Google" id="ProtNLM"/>
    </source>
</evidence>